<name>A0A9X1I8R9_9FLAO</name>
<dbReference type="PANTHER" id="PTHR15337">
    <property type="entry name" value="ANTERIOR GRADIENT PROTEIN-RELATED"/>
    <property type="match status" value="1"/>
</dbReference>
<dbReference type="SUPFAM" id="SSF52833">
    <property type="entry name" value="Thioredoxin-like"/>
    <property type="match status" value="1"/>
</dbReference>
<protein>
    <submittedName>
        <fullName evidence="3">Thioredoxin family protein</fullName>
    </submittedName>
</protein>
<dbReference type="InterPro" id="IPR051099">
    <property type="entry name" value="AGR/TXD"/>
</dbReference>
<dbReference type="EMBL" id="JAJAPX010000003">
    <property type="protein sequence ID" value="MCB4808216.1"/>
    <property type="molecule type" value="Genomic_DNA"/>
</dbReference>
<evidence type="ECO:0000313" key="4">
    <source>
        <dbReference type="Proteomes" id="UP001139286"/>
    </source>
</evidence>
<evidence type="ECO:0000313" key="3">
    <source>
        <dbReference type="EMBL" id="MCB4808216.1"/>
    </source>
</evidence>
<dbReference type="AlphaFoldDB" id="A0A9X1I8R9"/>
<feature type="signal peptide" evidence="2">
    <location>
        <begin position="1"/>
        <end position="20"/>
    </location>
</feature>
<gene>
    <name evidence="3" type="ORF">LG651_08120</name>
</gene>
<sequence>MKKNLLIIFITIGFSFVSKAQEEALTWHTDMNKAFEKASLENKPLMIFFTGSDWCGWCIRLQNEVFKTPDFKTWAKNNVILVELDFPRKKQLEREQLMQNYQLQKMFKVTGYPSVHFALASSTQDGNKNLNSLGKTGYVRGGAVKWLEIANNIVNQAN</sequence>
<evidence type="ECO:0000256" key="1">
    <source>
        <dbReference type="ARBA" id="ARBA00022729"/>
    </source>
</evidence>
<accession>A0A9X1I8R9</accession>
<organism evidence="3 4">
    <name type="scientific">Neotamlana sargassicola</name>
    <dbReference type="NCBI Taxonomy" id="2883125"/>
    <lineage>
        <taxon>Bacteria</taxon>
        <taxon>Pseudomonadati</taxon>
        <taxon>Bacteroidota</taxon>
        <taxon>Flavobacteriia</taxon>
        <taxon>Flavobacteriales</taxon>
        <taxon>Flavobacteriaceae</taxon>
        <taxon>Neotamlana</taxon>
    </lineage>
</organism>
<keyword evidence="1 2" id="KW-0732">Signal</keyword>
<dbReference type="PANTHER" id="PTHR15337:SF11">
    <property type="entry name" value="THIOREDOXIN DOMAIN-CONTAINING PROTEIN"/>
    <property type="match status" value="1"/>
</dbReference>
<dbReference type="RefSeq" id="WP_226539614.1">
    <property type="nucleotide sequence ID" value="NZ_JAJAPX010000003.1"/>
</dbReference>
<dbReference type="Gene3D" id="3.40.30.10">
    <property type="entry name" value="Glutaredoxin"/>
    <property type="match status" value="1"/>
</dbReference>
<proteinExistence type="predicted"/>
<dbReference type="Pfam" id="PF13899">
    <property type="entry name" value="Thioredoxin_7"/>
    <property type="match status" value="1"/>
</dbReference>
<comment type="caution">
    <text evidence="3">The sequence shown here is derived from an EMBL/GenBank/DDBJ whole genome shotgun (WGS) entry which is preliminary data.</text>
</comment>
<dbReference type="InterPro" id="IPR036249">
    <property type="entry name" value="Thioredoxin-like_sf"/>
</dbReference>
<dbReference type="Proteomes" id="UP001139286">
    <property type="component" value="Unassembled WGS sequence"/>
</dbReference>
<evidence type="ECO:0000256" key="2">
    <source>
        <dbReference type="SAM" id="SignalP"/>
    </source>
</evidence>
<keyword evidence="4" id="KW-1185">Reference proteome</keyword>
<reference evidence="3" key="1">
    <citation type="submission" date="2021-10" db="EMBL/GenBank/DDBJ databases">
        <title>Tamlana sargassums sp. nov., and Tamlana laminarinivorans sp. nov., two new bacteria isolated from the brown alga.</title>
        <authorList>
            <person name="Li J."/>
        </authorList>
    </citation>
    <scope>NUCLEOTIDE SEQUENCE</scope>
    <source>
        <strain evidence="3">62-3</strain>
    </source>
</reference>
<feature type="chain" id="PRO_5040986623" evidence="2">
    <location>
        <begin position="21"/>
        <end position="158"/>
    </location>
</feature>